<dbReference type="Gene3D" id="2.40.420.20">
    <property type="match status" value="1"/>
</dbReference>
<dbReference type="Gene3D" id="2.40.50.100">
    <property type="match status" value="1"/>
</dbReference>
<protein>
    <submittedName>
        <fullName evidence="5">RND family efflux transporter, MFP subunit</fullName>
    </submittedName>
</protein>
<evidence type="ECO:0000313" key="5">
    <source>
        <dbReference type="EMBL" id="SED70815.1"/>
    </source>
</evidence>
<comment type="similarity">
    <text evidence="1">Belongs to the membrane fusion protein (MFP) (TC 8.A.1) family.</text>
</comment>
<dbReference type="InterPro" id="IPR051909">
    <property type="entry name" value="MFP_Cation_Efflux"/>
</dbReference>
<evidence type="ECO:0000256" key="3">
    <source>
        <dbReference type="SAM" id="SignalP"/>
    </source>
</evidence>
<dbReference type="GO" id="GO:0016020">
    <property type="term" value="C:membrane"/>
    <property type="evidence" value="ECO:0007669"/>
    <property type="project" value="InterPro"/>
</dbReference>
<dbReference type="NCBIfam" id="TIGR01730">
    <property type="entry name" value="RND_mfp"/>
    <property type="match status" value="1"/>
</dbReference>
<dbReference type="InterPro" id="IPR058637">
    <property type="entry name" value="YknX-like_C"/>
</dbReference>
<feature type="chain" id="PRO_5011508002" evidence="3">
    <location>
        <begin position="41"/>
        <end position="306"/>
    </location>
</feature>
<dbReference type="AlphaFoldDB" id="A0A1H5CW04"/>
<evidence type="ECO:0000256" key="1">
    <source>
        <dbReference type="ARBA" id="ARBA00009477"/>
    </source>
</evidence>
<feature type="domain" description="YknX-like C-terminal permuted SH3-like" evidence="4">
    <location>
        <begin position="231"/>
        <end position="297"/>
    </location>
</feature>
<keyword evidence="2" id="KW-0813">Transport</keyword>
<dbReference type="Proteomes" id="UP000198992">
    <property type="component" value="Unassembled WGS sequence"/>
</dbReference>
<dbReference type="InterPro" id="IPR006143">
    <property type="entry name" value="RND_pump_MFP"/>
</dbReference>
<sequence>MGFAEFIIGPRVARTRWLYPSYGPSIVVALLLLAASPALAAGEADAVPKGAAVTVLKASKFCFGNIVEVSGIVLPRDEQQIRPDRFGLKVAEVKADPGDTVTAGQVLARLTDGTNAINLTAPVAGTISASSAIVGAPASGKDALFSIIARNEYDLVGMVPTRDIAKLKSEQTARLKIIGAGEMDGKVRTIAPTIEPNSQLGQVFVGITSNKRLLVNSSGRAQIKTGQSCGVAVPLTAILYSTAGTVVQVIRGGRVETRRVEIGLMSAGQVEIRDGIQEGDIVVARAGALLREGDPVRPVGASADAK</sequence>
<dbReference type="GO" id="GO:0022857">
    <property type="term" value="F:transmembrane transporter activity"/>
    <property type="evidence" value="ECO:0007669"/>
    <property type="project" value="InterPro"/>
</dbReference>
<keyword evidence="3" id="KW-0732">Signal</keyword>
<dbReference type="GO" id="GO:0030288">
    <property type="term" value="C:outer membrane-bounded periplasmic space"/>
    <property type="evidence" value="ECO:0007669"/>
    <property type="project" value="TreeGrafter"/>
</dbReference>
<reference evidence="5 6" key="1">
    <citation type="submission" date="2016-10" db="EMBL/GenBank/DDBJ databases">
        <authorList>
            <person name="de Groot N.N."/>
        </authorList>
    </citation>
    <scope>NUCLEOTIDE SEQUENCE [LARGE SCALE GENOMIC DNA]</scope>
    <source>
        <strain evidence="5 6">MT12</strain>
    </source>
</reference>
<dbReference type="GO" id="GO:0060003">
    <property type="term" value="P:copper ion export"/>
    <property type="evidence" value="ECO:0007669"/>
    <property type="project" value="TreeGrafter"/>
</dbReference>
<proteinExistence type="inferred from homology"/>
<accession>A0A1H5CW04</accession>
<organism evidence="5 6">
    <name type="scientific">Bradyrhizobium erythrophlei</name>
    <dbReference type="NCBI Taxonomy" id="1437360"/>
    <lineage>
        <taxon>Bacteria</taxon>
        <taxon>Pseudomonadati</taxon>
        <taxon>Pseudomonadota</taxon>
        <taxon>Alphaproteobacteria</taxon>
        <taxon>Hyphomicrobiales</taxon>
        <taxon>Nitrobacteraceae</taxon>
        <taxon>Bradyrhizobium</taxon>
    </lineage>
</organism>
<gene>
    <name evidence="5" type="ORF">SAMN05444164_5540</name>
</gene>
<dbReference type="Pfam" id="PF25989">
    <property type="entry name" value="YknX_C"/>
    <property type="match status" value="1"/>
</dbReference>
<evidence type="ECO:0000259" key="4">
    <source>
        <dbReference type="Pfam" id="PF25989"/>
    </source>
</evidence>
<dbReference type="InterPro" id="IPR011053">
    <property type="entry name" value="Single_hybrid_motif"/>
</dbReference>
<evidence type="ECO:0000313" key="6">
    <source>
        <dbReference type="Proteomes" id="UP000198992"/>
    </source>
</evidence>
<dbReference type="GO" id="GO:0046914">
    <property type="term" value="F:transition metal ion binding"/>
    <property type="evidence" value="ECO:0007669"/>
    <property type="project" value="TreeGrafter"/>
</dbReference>
<evidence type="ECO:0000256" key="2">
    <source>
        <dbReference type="ARBA" id="ARBA00022448"/>
    </source>
</evidence>
<dbReference type="SUPFAM" id="SSF51230">
    <property type="entry name" value="Single hybrid motif"/>
    <property type="match status" value="1"/>
</dbReference>
<dbReference type="GO" id="GO:0015679">
    <property type="term" value="P:plasma membrane copper ion transport"/>
    <property type="evidence" value="ECO:0007669"/>
    <property type="project" value="TreeGrafter"/>
</dbReference>
<dbReference type="EMBL" id="FNTH01000001">
    <property type="protein sequence ID" value="SED70815.1"/>
    <property type="molecule type" value="Genomic_DNA"/>
</dbReference>
<name>A0A1H5CW04_9BRAD</name>
<dbReference type="PANTHER" id="PTHR30097:SF4">
    <property type="entry name" value="SLR6042 PROTEIN"/>
    <property type="match status" value="1"/>
</dbReference>
<feature type="signal peptide" evidence="3">
    <location>
        <begin position="1"/>
        <end position="40"/>
    </location>
</feature>
<dbReference type="PANTHER" id="PTHR30097">
    <property type="entry name" value="CATION EFFLUX SYSTEM PROTEIN CUSB"/>
    <property type="match status" value="1"/>
</dbReference>